<dbReference type="OrthoDB" id="76215at2759"/>
<comment type="caution">
    <text evidence="1">The sequence shown here is derived from an EMBL/GenBank/DDBJ whole genome shotgun (WGS) entry which is preliminary data.</text>
</comment>
<dbReference type="PANTHER" id="PTHR47584:SF14">
    <property type="entry name" value="L10-INTERACTING MYB DOMAIN-CONTAINING PROTEIN-LIKE"/>
    <property type="match status" value="1"/>
</dbReference>
<keyword evidence="2" id="KW-1185">Reference proteome</keyword>
<gene>
    <name evidence="1" type="ORF">GIB67_029126</name>
</gene>
<sequence length="324" mass="36782">MKKKCITIHNYEIRASMNDKLFKPFENDNIGVEANEEVHVEELPPNAILFGRYLGIVSSGVWWMSICLVLEDMVHLSCALQLQWKVWRRLINRTGHGYDPVSGTFDWLEDVRENSIVVNYEAKKYKSASLHHRDLLEKLFDGLSATGDFTWSLGMASAPSTQQLEYVLLPNDINIDDTQVSQARVDYTWEGDAIPSYEPSLSPVREPTPGSIFRTHVSKVGVRTQLKEKRSVVAVQPLKPTELVQTLISALTTEETSSTSVSNDDTTSKILKVLMDMVSSYEIDNTLFFKCLKFLGGKDEHNYRVIFLGLEQEQRLGFLKVMPS</sequence>
<accession>A0A7J7NII9</accession>
<organism evidence="1 2">
    <name type="scientific">Kingdonia uniflora</name>
    <dbReference type="NCBI Taxonomy" id="39325"/>
    <lineage>
        <taxon>Eukaryota</taxon>
        <taxon>Viridiplantae</taxon>
        <taxon>Streptophyta</taxon>
        <taxon>Embryophyta</taxon>
        <taxon>Tracheophyta</taxon>
        <taxon>Spermatophyta</taxon>
        <taxon>Magnoliopsida</taxon>
        <taxon>Ranunculales</taxon>
        <taxon>Circaeasteraceae</taxon>
        <taxon>Kingdonia</taxon>
    </lineage>
</organism>
<reference evidence="1 2" key="1">
    <citation type="journal article" date="2020" name="IScience">
        <title>Genome Sequencing of the Endangered Kingdonia uniflora (Circaeasteraceae, Ranunculales) Reveals Potential Mechanisms of Evolutionary Specialization.</title>
        <authorList>
            <person name="Sun Y."/>
            <person name="Deng T."/>
            <person name="Zhang A."/>
            <person name="Moore M.J."/>
            <person name="Landis J.B."/>
            <person name="Lin N."/>
            <person name="Zhang H."/>
            <person name="Zhang X."/>
            <person name="Huang J."/>
            <person name="Zhang X."/>
            <person name="Sun H."/>
            <person name="Wang H."/>
        </authorList>
    </citation>
    <scope>NUCLEOTIDE SEQUENCE [LARGE SCALE GENOMIC DNA]</scope>
    <source>
        <strain evidence="1">TB1705</strain>
        <tissue evidence="1">Leaf</tissue>
    </source>
</reference>
<dbReference type="InterPro" id="IPR045026">
    <property type="entry name" value="LIMYB"/>
</dbReference>
<name>A0A7J7NII9_9MAGN</name>
<dbReference type="EMBL" id="JACGCM010000770">
    <property type="protein sequence ID" value="KAF6166903.1"/>
    <property type="molecule type" value="Genomic_DNA"/>
</dbReference>
<protein>
    <submittedName>
        <fullName evidence="1">Uncharacterized protein</fullName>
    </submittedName>
</protein>
<evidence type="ECO:0000313" key="1">
    <source>
        <dbReference type="EMBL" id="KAF6166903.1"/>
    </source>
</evidence>
<proteinExistence type="predicted"/>
<dbReference type="AlphaFoldDB" id="A0A7J7NII9"/>
<evidence type="ECO:0000313" key="2">
    <source>
        <dbReference type="Proteomes" id="UP000541444"/>
    </source>
</evidence>
<dbReference type="PANTHER" id="PTHR47584">
    <property type="match status" value="1"/>
</dbReference>
<dbReference type="Proteomes" id="UP000541444">
    <property type="component" value="Unassembled WGS sequence"/>
</dbReference>